<organism evidence="1 2">
    <name type="scientific">Rhizophagus irregularis</name>
    <dbReference type="NCBI Taxonomy" id="588596"/>
    <lineage>
        <taxon>Eukaryota</taxon>
        <taxon>Fungi</taxon>
        <taxon>Fungi incertae sedis</taxon>
        <taxon>Mucoromycota</taxon>
        <taxon>Glomeromycotina</taxon>
        <taxon>Glomeromycetes</taxon>
        <taxon>Glomerales</taxon>
        <taxon>Glomeraceae</taxon>
        <taxon>Rhizophagus</taxon>
    </lineage>
</organism>
<dbReference type="AlphaFoldDB" id="A0A915ZS52"/>
<comment type="caution">
    <text evidence="1">The sequence shown here is derived from an EMBL/GenBank/DDBJ whole genome shotgun (WGS) entry which is preliminary data.</text>
</comment>
<name>A0A915ZS52_9GLOM</name>
<dbReference type="EMBL" id="CAGKOT010000064">
    <property type="protein sequence ID" value="CAB5389172.1"/>
    <property type="molecule type" value="Genomic_DNA"/>
</dbReference>
<proteinExistence type="predicted"/>
<evidence type="ECO:0000313" key="1">
    <source>
        <dbReference type="EMBL" id="CAB5389172.1"/>
    </source>
</evidence>
<evidence type="ECO:0000313" key="2">
    <source>
        <dbReference type="Proteomes" id="UP000684084"/>
    </source>
</evidence>
<dbReference type="OrthoDB" id="2373318at2759"/>
<sequence length="133" mass="15528">MGYEKINLKKFLKGADFSHSFPDVEVALPETRNIKLYKLLHRYPVAKTYKNQEAKYVNLTEMRNESEICCVAQQLKLTTTSNVIIDQKLFENEYKKVIKNMKEVDTKNWVLLFLTNADQKDNLSSSTICVCKR</sequence>
<dbReference type="Proteomes" id="UP000684084">
    <property type="component" value="Unassembled WGS sequence"/>
</dbReference>
<protein>
    <submittedName>
        <fullName evidence="1">Uncharacterized protein</fullName>
    </submittedName>
</protein>
<accession>A0A915ZS52</accession>
<gene>
    <name evidence="1" type="ORF">CHRIB12_LOCUS20926</name>
</gene>
<reference evidence="1" key="1">
    <citation type="submission" date="2020-05" db="EMBL/GenBank/DDBJ databases">
        <authorList>
            <person name="Rincon C."/>
            <person name="Sanders R I."/>
            <person name="Robbins C."/>
            <person name="Chaturvedi A."/>
        </authorList>
    </citation>
    <scope>NUCLEOTIDE SEQUENCE</scope>
    <source>
        <strain evidence="1">CHB12</strain>
    </source>
</reference>